<dbReference type="CDD" id="cd00311">
    <property type="entry name" value="TIM"/>
    <property type="match status" value="1"/>
</dbReference>
<dbReference type="NCBIfam" id="TIGR00419">
    <property type="entry name" value="tim"/>
    <property type="match status" value="1"/>
</dbReference>
<feature type="binding site" evidence="6">
    <location>
        <position position="212"/>
    </location>
    <ligand>
        <name>substrate</name>
    </ligand>
</feature>
<evidence type="ECO:0000313" key="9">
    <source>
        <dbReference type="Proteomes" id="UP001484199"/>
    </source>
</evidence>
<feature type="active site" description="Electrophile" evidence="6">
    <location>
        <position position="94"/>
    </location>
</feature>
<keyword evidence="5 6" id="KW-0413">Isomerase</keyword>
<dbReference type="RefSeq" id="WP_341266445.1">
    <property type="nucleotide sequence ID" value="NZ_CP146843.1"/>
</dbReference>
<keyword evidence="3 6" id="KW-0963">Cytoplasm</keyword>
<proteinExistence type="inferred from homology"/>
<dbReference type="PANTHER" id="PTHR21139:SF42">
    <property type="entry name" value="TRIOSEPHOSPHATE ISOMERASE"/>
    <property type="match status" value="1"/>
</dbReference>
<reference evidence="8" key="1">
    <citation type="submission" date="2024-03" db="EMBL/GenBank/DDBJ databases">
        <title>The Complete Genome of 'Candidatus Phytoplasma fraxini' AshY1 from the Ash Yellows Group.</title>
        <authorList>
            <person name="Boehm J.W."/>
            <person name="Huettel B."/>
            <person name="Schneider B."/>
            <person name="Kube M."/>
        </authorList>
    </citation>
    <scope>NUCLEOTIDE SEQUENCE [LARGE SCALE GENOMIC DNA]</scope>
    <source>
        <strain evidence="8">AshY1</strain>
    </source>
</reference>
<dbReference type="InterPro" id="IPR035990">
    <property type="entry name" value="TIM_sf"/>
</dbReference>
<gene>
    <name evidence="6 8" type="primary">tpiA</name>
    <name evidence="8" type="ORF">AshY1_04390</name>
</gene>
<dbReference type="Gene3D" id="3.20.20.70">
    <property type="entry name" value="Aldolase class I"/>
    <property type="match status" value="1"/>
</dbReference>
<evidence type="ECO:0000256" key="2">
    <source>
        <dbReference type="ARBA" id="ARBA00022432"/>
    </source>
</evidence>
<dbReference type="Pfam" id="PF00121">
    <property type="entry name" value="TIM"/>
    <property type="match status" value="1"/>
</dbReference>
<dbReference type="InterPro" id="IPR013785">
    <property type="entry name" value="Aldolase_TIM"/>
</dbReference>
<dbReference type="EC" id="5.3.1.1" evidence="6 7"/>
<name>A0ABZ2UCR6_ASHYP</name>
<evidence type="ECO:0000256" key="4">
    <source>
        <dbReference type="ARBA" id="ARBA00023152"/>
    </source>
</evidence>
<evidence type="ECO:0000256" key="1">
    <source>
        <dbReference type="ARBA" id="ARBA00007422"/>
    </source>
</evidence>
<comment type="pathway">
    <text evidence="6 7">Carbohydrate biosynthesis; gluconeogenesis.</text>
</comment>
<dbReference type="PANTHER" id="PTHR21139">
    <property type="entry name" value="TRIOSEPHOSPHATE ISOMERASE"/>
    <property type="match status" value="1"/>
</dbReference>
<dbReference type="Proteomes" id="UP001484199">
    <property type="component" value="Chromosome"/>
</dbReference>
<dbReference type="GO" id="GO:0016853">
    <property type="term" value="F:isomerase activity"/>
    <property type="evidence" value="ECO:0007669"/>
    <property type="project" value="UniProtKB-KW"/>
</dbReference>
<keyword evidence="2 6" id="KW-0312">Gluconeogenesis</keyword>
<organism evidence="8 9">
    <name type="scientific">Ash yellows phytoplasma</name>
    <dbReference type="NCBI Taxonomy" id="35780"/>
    <lineage>
        <taxon>Bacteria</taxon>
        <taxon>Bacillati</taxon>
        <taxon>Mycoplasmatota</taxon>
        <taxon>Mollicutes</taxon>
        <taxon>Acholeplasmatales</taxon>
        <taxon>Acholeplasmataceae</taxon>
        <taxon>Candidatus Phytoplasma</taxon>
        <taxon>16SrVII (Ash yellows group)</taxon>
    </lineage>
</organism>
<accession>A0ABZ2UCR6</accession>
<sequence length="262" mass="29892">MKKIIIAGNWKMNKCKDSALNFIYQINNKMPDRKKVETIIFPQTTLLYTLTQIEGKNLRIGAQNVFYKNEGAYTGEVSPKNIHSLGIKYSLVGHYERRTLFGETEQEVKLKLVALLNMNIYPILCIGEDNSVKQANKTQSFLDDQLTTILQDISHDCISKIILAYEPFWAIGSGKSLQPEEANEIIKNIRKKITSLFSQEIADQIRIIYGGSINMDNIEVILKQKEIDGVLIGNSSLQVENFLSFAEIGLKIYNYKYLKNLE</sequence>
<dbReference type="HAMAP" id="MF_00147_B">
    <property type="entry name" value="TIM_B"/>
    <property type="match status" value="1"/>
</dbReference>
<keyword evidence="9" id="KW-1185">Reference proteome</keyword>
<feature type="binding site" evidence="6">
    <location>
        <begin position="9"/>
        <end position="11"/>
    </location>
    <ligand>
        <name>substrate</name>
    </ligand>
</feature>
<comment type="pathway">
    <text evidence="6 7">Carbohydrate degradation; glycolysis; D-glyceraldehyde 3-phosphate from glycerone phosphate: step 1/1.</text>
</comment>
<dbReference type="InterPro" id="IPR000652">
    <property type="entry name" value="Triosephosphate_isomerase"/>
</dbReference>
<evidence type="ECO:0000256" key="6">
    <source>
        <dbReference type="HAMAP-Rule" id="MF_00147"/>
    </source>
</evidence>
<comment type="function">
    <text evidence="6">Involved in the gluconeogenesis. Catalyzes stereospecifically the conversion of dihydroxyacetone phosphate (DHAP) to D-glyceraldehyde-3-phosphate (G3P).</text>
</comment>
<dbReference type="EMBL" id="CP146843">
    <property type="protein sequence ID" value="WYY26547.1"/>
    <property type="molecule type" value="Genomic_DNA"/>
</dbReference>
<comment type="subcellular location">
    <subcellularLocation>
        <location evidence="6 7">Cytoplasm</location>
    </subcellularLocation>
</comment>
<feature type="binding site" evidence="6">
    <location>
        <position position="172"/>
    </location>
    <ligand>
        <name>substrate</name>
    </ligand>
</feature>
<evidence type="ECO:0000256" key="3">
    <source>
        <dbReference type="ARBA" id="ARBA00022490"/>
    </source>
</evidence>
<keyword evidence="4 6" id="KW-0324">Glycolysis</keyword>
<dbReference type="InterPro" id="IPR022896">
    <property type="entry name" value="TrioseP_Isoase_bac/euk"/>
</dbReference>
<comment type="subunit">
    <text evidence="6 7">Homodimer.</text>
</comment>
<comment type="catalytic activity">
    <reaction evidence="6 7">
        <text>D-glyceraldehyde 3-phosphate = dihydroxyacetone phosphate</text>
        <dbReference type="Rhea" id="RHEA:18585"/>
        <dbReference type="ChEBI" id="CHEBI:57642"/>
        <dbReference type="ChEBI" id="CHEBI:59776"/>
        <dbReference type="EC" id="5.3.1.1"/>
    </reaction>
</comment>
<evidence type="ECO:0000256" key="5">
    <source>
        <dbReference type="ARBA" id="ARBA00023235"/>
    </source>
</evidence>
<comment type="similarity">
    <text evidence="1 6 7">Belongs to the triosephosphate isomerase family.</text>
</comment>
<feature type="active site" description="Proton acceptor" evidence="6">
    <location>
        <position position="166"/>
    </location>
</feature>
<protein>
    <recommendedName>
        <fullName evidence="6 7">Triosephosphate isomerase</fullName>
        <shortName evidence="6">TIM</shortName>
        <shortName evidence="6">TPI</shortName>
        <ecNumber evidence="6 7">5.3.1.1</ecNumber>
    </recommendedName>
    <alternativeName>
        <fullName evidence="6">Triose-phosphate isomerase</fullName>
    </alternativeName>
</protein>
<evidence type="ECO:0000313" key="8">
    <source>
        <dbReference type="EMBL" id="WYY26547.1"/>
    </source>
</evidence>
<comment type="caution">
    <text evidence="6">Lacks conserved residue(s) required for the propagation of feature annotation.</text>
</comment>
<dbReference type="SUPFAM" id="SSF51351">
    <property type="entry name" value="Triosephosphate isomerase (TIM)"/>
    <property type="match status" value="1"/>
</dbReference>
<dbReference type="PROSITE" id="PS51440">
    <property type="entry name" value="TIM_2"/>
    <property type="match status" value="1"/>
</dbReference>
<evidence type="ECO:0000256" key="7">
    <source>
        <dbReference type="RuleBase" id="RU363013"/>
    </source>
</evidence>